<organism evidence="7 8">
    <name type="scientific">Purpureocillium lilacinum</name>
    <name type="common">Paecilomyces lilacinus</name>
    <dbReference type="NCBI Taxonomy" id="33203"/>
    <lineage>
        <taxon>Eukaryota</taxon>
        <taxon>Fungi</taxon>
        <taxon>Dikarya</taxon>
        <taxon>Ascomycota</taxon>
        <taxon>Pezizomycotina</taxon>
        <taxon>Sordariomycetes</taxon>
        <taxon>Hypocreomycetidae</taxon>
        <taxon>Hypocreales</taxon>
        <taxon>Ophiocordycipitaceae</taxon>
        <taxon>Purpureocillium</taxon>
    </lineage>
</organism>
<reference evidence="7 8" key="1">
    <citation type="journal article" date="2024" name="Microbiol. Resour. Announc.">
        <title>Genome annotations for the ascomycete fungi Trichoderma harzianum, Trichoderma aggressivum, and Purpureocillium lilacinum.</title>
        <authorList>
            <person name="Beijen E.P.W."/>
            <person name="Ohm R.A."/>
        </authorList>
    </citation>
    <scope>NUCLEOTIDE SEQUENCE [LARGE SCALE GENOMIC DNA]</scope>
    <source>
        <strain evidence="7 8">CBS 150709</strain>
    </source>
</reference>
<keyword evidence="2" id="KW-0479">Metal-binding</keyword>
<evidence type="ECO:0000313" key="8">
    <source>
        <dbReference type="Proteomes" id="UP001287286"/>
    </source>
</evidence>
<feature type="region of interest" description="Disordered" evidence="4">
    <location>
        <begin position="831"/>
        <end position="963"/>
    </location>
</feature>
<comment type="caution">
    <text evidence="7">The sequence shown here is derived from an EMBL/GenBank/DDBJ whole genome shotgun (WGS) entry which is preliminary data.</text>
</comment>
<dbReference type="InterPro" id="IPR024607">
    <property type="entry name" value="Sulfatase_CS"/>
</dbReference>
<evidence type="ECO:0000259" key="6">
    <source>
        <dbReference type="Pfam" id="PF12411"/>
    </source>
</evidence>
<dbReference type="Proteomes" id="UP001287286">
    <property type="component" value="Unassembled WGS sequence"/>
</dbReference>
<dbReference type="Gene3D" id="3.40.720.10">
    <property type="entry name" value="Alkaline Phosphatase, subunit A"/>
    <property type="match status" value="1"/>
</dbReference>
<dbReference type="InterPro" id="IPR000917">
    <property type="entry name" value="Sulfatase_N"/>
</dbReference>
<accession>A0ABR0C6N4</accession>
<feature type="compositionally biased region" description="Basic and acidic residues" evidence="4">
    <location>
        <begin position="947"/>
        <end position="963"/>
    </location>
</feature>
<evidence type="ECO:0000313" key="7">
    <source>
        <dbReference type="EMBL" id="KAK4092039.1"/>
    </source>
</evidence>
<feature type="domain" description="Choline sulfatase enzyme C-terminal" evidence="6">
    <location>
        <begin position="480"/>
        <end position="531"/>
    </location>
</feature>
<dbReference type="PROSITE" id="PS00149">
    <property type="entry name" value="SULFATASE_2"/>
    <property type="match status" value="1"/>
</dbReference>
<dbReference type="PROSITE" id="PS00523">
    <property type="entry name" value="SULFATASE_1"/>
    <property type="match status" value="1"/>
</dbReference>
<name>A0ABR0C6N4_PURLI</name>
<keyword evidence="3" id="KW-0378">Hydrolase</keyword>
<dbReference type="PANTHER" id="PTHR45953:SF1">
    <property type="entry name" value="IDURONATE 2-SULFATASE"/>
    <property type="match status" value="1"/>
</dbReference>
<dbReference type="Pfam" id="PF12411">
    <property type="entry name" value="Choline_sulf_C"/>
    <property type="match status" value="1"/>
</dbReference>
<dbReference type="CDD" id="cd16032">
    <property type="entry name" value="choline-sulfatase"/>
    <property type="match status" value="1"/>
</dbReference>
<proteinExistence type="inferred from homology"/>
<evidence type="ECO:0000259" key="5">
    <source>
        <dbReference type="Pfam" id="PF00884"/>
    </source>
</evidence>
<dbReference type="Gene3D" id="1.20.58.1710">
    <property type="match status" value="1"/>
</dbReference>
<evidence type="ECO:0000256" key="2">
    <source>
        <dbReference type="ARBA" id="ARBA00022723"/>
    </source>
</evidence>
<protein>
    <recommendedName>
        <fullName evidence="9">Mediator of RNA polymerase II transcription subunit 8</fullName>
    </recommendedName>
</protein>
<sequence>MAPDINTMPPSVVPTTKGPDGSRPNILYIMADQLAAPQLKMYNPESQIKTPNLDRLAAGSVQFDSAYCPSPLCAPSRMSMITGLLPMKIGAYDNASQINSEIPTYAHYLRSKGYHTALAGKMHFVGDQLHGYEQRLTSDIYPGDFGWAVNWDEPDTRLEWYHNASSILQAGPCGRSNQLDYDEEVMYRSTQYLWDHVREGPNKRPFALTVSLTHPHDPYTITKKYWNRYEDVDIALPKVRIPKEKLDTHSQRLMRVCDLWDQDFTDDQIKRAKRAYYGSVSYVDDCIGKLLETLDEAGLADNTIVIFSGDHGDMLGERGLWYKMSYFESSVRVPLLVNYPKWFDAHRVSKNVSTLDLLPTICDLIGTKPAPYLPMDGVSMLPHLLDEKQGPDTVFAEYTGEGTVRPMMMIRRGPWKYITCPADEPQFFNLERDPHELNNLAAVLAKREPQTPEEEEAKAVFEQYDAEAKAKWDFDAITAQVLQSQRSRRVVWDALKEGAFTSWDFDPVDDGRMKYIRSTIPLDDLERRARFPFVDSQGYVQAHSAPASSESLLCECPAARLRTASGNSLRCPCPASRHPWASALCTWTALELPASYSRSSSRSTFLNPQLSSTSQHTNAASYSTQHQLAIAATAQPCLAEGKSFLLRLFKHPYHNKSSEQRRQDPRKMATLGLDEDELKVLEHMLSRVSQLSSSIQSLKMDILKSNPLPPTSSLQASAQILQRNLQSVLDSLSENSELFSRMAIHPSTNYPGRTQENILTQLLRKKLEPDVEELVAQGAETARLATPEGIADLQGIWDELREWTHGRIAEYVRDEAGDVYTKEEREMGVENVRTGLRRGLDDDESDDEGDEAEGEGDDMMDQDGEDDAAKAKNQPPRGPEPETILWFMNRGDFDLPPNIEYGRKGDIYRGLQGVNIPPGSTVGAVAEVEEDEYSESEAPPPPRSRRSASENKSRDDKPTPPGT</sequence>
<keyword evidence="8" id="KW-1185">Reference proteome</keyword>
<comment type="similarity">
    <text evidence="1">Belongs to the sulfatase family.</text>
</comment>
<dbReference type="Pfam" id="PF10232">
    <property type="entry name" value="Med8"/>
    <property type="match status" value="1"/>
</dbReference>
<dbReference type="NCBIfam" id="TIGR03417">
    <property type="entry name" value="chol_sulfatase"/>
    <property type="match status" value="1"/>
</dbReference>
<feature type="region of interest" description="Disordered" evidence="4">
    <location>
        <begin position="1"/>
        <end position="20"/>
    </location>
</feature>
<dbReference type="Pfam" id="PF00884">
    <property type="entry name" value="Sulfatase"/>
    <property type="match status" value="1"/>
</dbReference>
<evidence type="ECO:0000256" key="1">
    <source>
        <dbReference type="ARBA" id="ARBA00008779"/>
    </source>
</evidence>
<feature type="compositionally biased region" description="Acidic residues" evidence="4">
    <location>
        <begin position="841"/>
        <end position="866"/>
    </location>
</feature>
<dbReference type="EMBL" id="JAWRVI010000010">
    <property type="protein sequence ID" value="KAK4092039.1"/>
    <property type="molecule type" value="Genomic_DNA"/>
</dbReference>
<evidence type="ECO:0000256" key="4">
    <source>
        <dbReference type="SAM" id="MobiDB-lite"/>
    </source>
</evidence>
<dbReference type="SUPFAM" id="SSF53649">
    <property type="entry name" value="Alkaline phosphatase-like"/>
    <property type="match status" value="1"/>
</dbReference>
<dbReference type="Gene3D" id="6.10.250.2610">
    <property type="match status" value="1"/>
</dbReference>
<evidence type="ECO:0000256" key="3">
    <source>
        <dbReference type="ARBA" id="ARBA00022801"/>
    </source>
</evidence>
<dbReference type="InterPro" id="IPR025863">
    <property type="entry name" value="Choline_sulf_C_dom"/>
</dbReference>
<feature type="domain" description="Sulfatase N-terminal" evidence="5">
    <location>
        <begin position="24"/>
        <end position="366"/>
    </location>
</feature>
<gene>
    <name evidence="7" type="ORF">Purlil1_3878</name>
</gene>
<dbReference type="PANTHER" id="PTHR45953">
    <property type="entry name" value="IDURONATE 2-SULFATASE"/>
    <property type="match status" value="1"/>
</dbReference>
<dbReference type="InterPro" id="IPR017850">
    <property type="entry name" value="Alkaline_phosphatase_core_sf"/>
</dbReference>
<evidence type="ECO:0008006" key="9">
    <source>
        <dbReference type="Google" id="ProtNLM"/>
    </source>
</evidence>
<dbReference type="InterPro" id="IPR017785">
    <property type="entry name" value="Choline-sulfatase"/>
</dbReference>
<dbReference type="InterPro" id="IPR019364">
    <property type="entry name" value="Mediatior_Med8_fun/met"/>
</dbReference>